<feature type="region of interest" description="Disordered" evidence="1">
    <location>
        <begin position="269"/>
        <end position="290"/>
    </location>
</feature>
<dbReference type="VEuPathDB" id="ToxoDB:TGDOM2_233405"/>
<proteinExistence type="predicted"/>
<evidence type="ECO:0000313" key="3">
    <source>
        <dbReference type="Proteomes" id="UP000028837"/>
    </source>
</evidence>
<name>A0A086KWU8_TOXGO</name>
<feature type="compositionally biased region" description="Polar residues" evidence="1">
    <location>
        <begin position="226"/>
        <end position="247"/>
    </location>
</feature>
<gene>
    <name evidence="2" type="ORF">TGDOM2_233405</name>
</gene>
<dbReference type="EMBL" id="AHZU02000070">
    <property type="protein sequence ID" value="KFG48866.1"/>
    <property type="molecule type" value="Genomic_DNA"/>
</dbReference>
<reference evidence="2 3" key="1">
    <citation type="submission" date="2014-02" db="EMBL/GenBank/DDBJ databases">
        <authorList>
            <person name="Sibley D."/>
            <person name="Venepally P."/>
            <person name="Karamycheva S."/>
            <person name="Hadjithomas M."/>
            <person name="Khan A."/>
            <person name="Brunk B."/>
            <person name="Roos D."/>
            <person name="Caler E."/>
            <person name="Lorenzi H."/>
        </authorList>
    </citation>
    <scope>NUCLEOTIDE SEQUENCE [LARGE SCALE GENOMIC DNA]</scope>
    <source>
        <strain evidence="2 3">GAB2-2007-GAL-DOM2</strain>
    </source>
</reference>
<comment type="caution">
    <text evidence="2">The sequence shown here is derived from an EMBL/GenBank/DDBJ whole genome shotgun (WGS) entry which is preliminary data.</text>
</comment>
<feature type="region of interest" description="Disordered" evidence="1">
    <location>
        <begin position="196"/>
        <end position="247"/>
    </location>
</feature>
<organism evidence="2 3">
    <name type="scientific">Toxoplasma gondii GAB2-2007-GAL-DOM2</name>
    <dbReference type="NCBI Taxonomy" id="1130820"/>
    <lineage>
        <taxon>Eukaryota</taxon>
        <taxon>Sar</taxon>
        <taxon>Alveolata</taxon>
        <taxon>Apicomplexa</taxon>
        <taxon>Conoidasida</taxon>
        <taxon>Coccidia</taxon>
        <taxon>Eucoccidiorida</taxon>
        <taxon>Eimeriorina</taxon>
        <taxon>Sarcocystidae</taxon>
        <taxon>Toxoplasma</taxon>
    </lineage>
</organism>
<dbReference type="AlphaFoldDB" id="A0A086KWU8"/>
<sequence>MDNIDNFTTLVPDFREIPEGDVTVARELWETTKEAERARMNFTAAFDESQKVFDEVLQGPRRPAGSRFTQVEQGAQSAARTPVNDQELSRGMYITQPFRKNPIKLRIYDGEHEAAMLEEARQVAQTVQAAKMAEAVSDEITEMGRHTLEQSKDKAILNEIANLNATLTSRTVAAKKAFHPTTSAFGVAVTVPNKSKGAAGGLDCTPRMRFRQTQNGPIDKDHLAPTAQQQNDDVGQSSDAGGSSANQNSISSIKVVNLFTPTAVDLPAALPRSTVPPVPNGFYGRTKASF</sequence>
<dbReference type="Proteomes" id="UP000028837">
    <property type="component" value="Unassembled WGS sequence"/>
</dbReference>
<evidence type="ECO:0000313" key="2">
    <source>
        <dbReference type="EMBL" id="KFG48866.1"/>
    </source>
</evidence>
<evidence type="ECO:0000256" key="1">
    <source>
        <dbReference type="SAM" id="MobiDB-lite"/>
    </source>
</evidence>
<protein>
    <submittedName>
        <fullName evidence="2">Uncharacterized protein</fullName>
    </submittedName>
</protein>
<accession>A0A086KWU8</accession>
<dbReference type="OrthoDB" id="10296334at2759"/>